<dbReference type="Gene3D" id="1.20.1070.10">
    <property type="entry name" value="Rhodopsin 7-helix transmembrane proteins"/>
    <property type="match status" value="1"/>
</dbReference>
<dbReference type="InterPro" id="IPR052954">
    <property type="entry name" value="GPCR-Ligand_Int"/>
</dbReference>
<feature type="transmembrane region" description="Helical" evidence="1">
    <location>
        <begin position="240"/>
        <end position="261"/>
    </location>
</feature>
<comment type="caution">
    <text evidence="2">The sequence shown here is derived from an EMBL/GenBank/DDBJ whole genome shotgun (WGS) entry which is preliminary data.</text>
</comment>
<organism evidence="2 3">
    <name type="scientific">Ditylenchus destructor</name>
    <dbReference type="NCBI Taxonomy" id="166010"/>
    <lineage>
        <taxon>Eukaryota</taxon>
        <taxon>Metazoa</taxon>
        <taxon>Ecdysozoa</taxon>
        <taxon>Nematoda</taxon>
        <taxon>Chromadorea</taxon>
        <taxon>Rhabditida</taxon>
        <taxon>Tylenchina</taxon>
        <taxon>Tylenchomorpha</taxon>
        <taxon>Sphaerularioidea</taxon>
        <taxon>Anguinidae</taxon>
        <taxon>Anguininae</taxon>
        <taxon>Ditylenchus</taxon>
    </lineage>
</organism>
<reference evidence="2" key="1">
    <citation type="submission" date="2022-01" db="EMBL/GenBank/DDBJ databases">
        <title>Genome Sequence Resource for Two Populations of Ditylenchus destructor, the Migratory Endoparasitic Phytonematode.</title>
        <authorList>
            <person name="Zhang H."/>
            <person name="Lin R."/>
            <person name="Xie B."/>
        </authorList>
    </citation>
    <scope>NUCLEOTIDE SEQUENCE</scope>
    <source>
        <strain evidence="2">BazhouSP</strain>
    </source>
</reference>
<name>A0AAD4RCM2_9BILA</name>
<feature type="transmembrane region" description="Helical" evidence="1">
    <location>
        <begin position="187"/>
        <end position="208"/>
    </location>
</feature>
<gene>
    <name evidence="2" type="ORF">DdX_02951</name>
</gene>
<dbReference type="AlphaFoldDB" id="A0AAD4RCM2"/>
<keyword evidence="3" id="KW-1185">Reference proteome</keyword>
<dbReference type="EMBL" id="JAKKPZ010000002">
    <property type="protein sequence ID" value="KAI1726243.1"/>
    <property type="molecule type" value="Genomic_DNA"/>
</dbReference>
<evidence type="ECO:0000313" key="2">
    <source>
        <dbReference type="EMBL" id="KAI1726243.1"/>
    </source>
</evidence>
<protein>
    <submittedName>
        <fullName evidence="2">7 transmembrane receptor (Rhodopsin family) domain-containing protein</fullName>
    </submittedName>
</protein>
<keyword evidence="1" id="KW-1133">Transmembrane helix</keyword>
<dbReference type="SUPFAM" id="SSF81321">
    <property type="entry name" value="Family A G protein-coupled receptor-like"/>
    <property type="match status" value="1"/>
</dbReference>
<evidence type="ECO:0000256" key="1">
    <source>
        <dbReference type="SAM" id="Phobius"/>
    </source>
</evidence>
<feature type="transmembrane region" description="Helical" evidence="1">
    <location>
        <begin position="6"/>
        <end position="29"/>
    </location>
</feature>
<keyword evidence="1 2" id="KW-0812">Transmembrane</keyword>
<dbReference type="PANTHER" id="PTHR46641">
    <property type="entry name" value="FMRFAMIDE RECEPTOR-RELATED"/>
    <property type="match status" value="1"/>
</dbReference>
<dbReference type="PANTHER" id="PTHR46641:SF2">
    <property type="entry name" value="FMRFAMIDE RECEPTOR"/>
    <property type="match status" value="1"/>
</dbReference>
<dbReference type="Proteomes" id="UP001201812">
    <property type="component" value="Unassembled WGS sequence"/>
</dbReference>
<keyword evidence="2" id="KW-0675">Receptor</keyword>
<feature type="transmembrane region" description="Helical" evidence="1">
    <location>
        <begin position="146"/>
        <end position="167"/>
    </location>
</feature>
<accession>A0AAD4RCM2</accession>
<evidence type="ECO:0000313" key="3">
    <source>
        <dbReference type="Proteomes" id="UP001201812"/>
    </source>
</evidence>
<sequence>MASYWMNGPITLCVVLFGSLLNILTIYVLSTFSLSPNFKHRSRTSILASTNNSKKWSSHIKPANYAKSRTNSLEDPAASKKLSTTCSINGKRQHAMVNMSPEKAELPACQPPSPLAMTPPAVNHNPSPKPSLAGHHKPFLGYRPRVYTFFLWLVISDTALLISAMLMYSVPTLFERNPDIYVHFSSIYYLMSNTALTASVWLMCALIFDRYRTVCRGPFVMLNRTNTNGGWIGRRRKFNCIHVVLCIICILALGFSMPRLFELELEFDPTSKEYFLVQTNLVRNKFYMIGYRIVGGLLLYSLLPYVVLFIFSFKVWLVMREASVASLKISVVQNSPATHYPSLAHKLTKSTQINEAKKAGRKDRPDCSKSRSVTDSEKILFCVIAKRYSTFWVSCGFNYENLKHSASQRSTNSVQQKCQSSPNIGIKCQFSQKRDNISNEQKLSGRCEVEPILSKELSSNLLEVENERNTSSVTLERLDAEVLSPTAVNNNESHYEGGMPLAESATFPPSGKTNGPLTSHQSEISRAFCTNTNLVGNADPCLNGTMFSEADALLREKNVCPGIGSENRCDNSGDNQ</sequence>
<keyword evidence="1" id="KW-0472">Membrane</keyword>
<feature type="transmembrane region" description="Helical" evidence="1">
    <location>
        <begin position="289"/>
        <end position="311"/>
    </location>
</feature>
<proteinExistence type="predicted"/>